<reference evidence="1 2" key="1">
    <citation type="journal article" date="2020" name="Mol. Biol. Evol.">
        <title>Distinct Expression and Methylation Patterns for Genes with Different Fates following a Single Whole-Genome Duplication in Flowering Plants.</title>
        <authorList>
            <person name="Shi T."/>
            <person name="Rahmani R.S."/>
            <person name="Gugger P.F."/>
            <person name="Wang M."/>
            <person name="Li H."/>
            <person name="Zhang Y."/>
            <person name="Li Z."/>
            <person name="Wang Q."/>
            <person name="Van de Peer Y."/>
            <person name="Marchal K."/>
            <person name="Chen J."/>
        </authorList>
    </citation>
    <scope>NUCLEOTIDE SEQUENCE [LARGE SCALE GENOMIC DNA]</scope>
    <source>
        <tissue evidence="1">Leaf</tissue>
    </source>
</reference>
<accession>A0A822YM72</accession>
<name>A0A822YM72_NELNU</name>
<dbReference type="EMBL" id="DUZY01000003">
    <property type="protein sequence ID" value="DAD32399.1"/>
    <property type="molecule type" value="Genomic_DNA"/>
</dbReference>
<proteinExistence type="predicted"/>
<organism evidence="1 2">
    <name type="scientific">Nelumbo nucifera</name>
    <name type="common">Sacred lotus</name>
    <dbReference type="NCBI Taxonomy" id="4432"/>
    <lineage>
        <taxon>Eukaryota</taxon>
        <taxon>Viridiplantae</taxon>
        <taxon>Streptophyta</taxon>
        <taxon>Embryophyta</taxon>
        <taxon>Tracheophyta</taxon>
        <taxon>Spermatophyta</taxon>
        <taxon>Magnoliopsida</taxon>
        <taxon>Proteales</taxon>
        <taxon>Nelumbonaceae</taxon>
        <taxon>Nelumbo</taxon>
    </lineage>
</organism>
<dbReference type="Proteomes" id="UP000607653">
    <property type="component" value="Unassembled WGS sequence"/>
</dbReference>
<gene>
    <name evidence="1" type="ORF">HUJ06_011250</name>
</gene>
<sequence length="46" mass="5541">MREWFSDCFRRRIRACSWRHKYDSRSLTMSCGGWRPPPPLVAEGRV</sequence>
<comment type="caution">
    <text evidence="1">The sequence shown here is derived from an EMBL/GenBank/DDBJ whole genome shotgun (WGS) entry which is preliminary data.</text>
</comment>
<dbReference type="AlphaFoldDB" id="A0A822YM72"/>
<keyword evidence="2" id="KW-1185">Reference proteome</keyword>
<protein>
    <submittedName>
        <fullName evidence="1">Uncharacterized protein</fullName>
    </submittedName>
</protein>
<evidence type="ECO:0000313" key="2">
    <source>
        <dbReference type="Proteomes" id="UP000607653"/>
    </source>
</evidence>
<evidence type="ECO:0000313" key="1">
    <source>
        <dbReference type="EMBL" id="DAD32399.1"/>
    </source>
</evidence>